<keyword evidence="7" id="KW-0862">Zinc</keyword>
<dbReference type="Pfam" id="PF00005">
    <property type="entry name" value="ABC_tran"/>
    <property type="match status" value="1"/>
</dbReference>
<keyword evidence="6" id="KW-0833">Ubl conjugation pathway</keyword>
<dbReference type="GO" id="GO:0008270">
    <property type="term" value="F:zinc ion binding"/>
    <property type="evidence" value="ECO:0007669"/>
    <property type="project" value="UniProtKB-KW"/>
</dbReference>
<dbReference type="InterPro" id="IPR017907">
    <property type="entry name" value="Znf_RING_CS"/>
</dbReference>
<dbReference type="PROSITE" id="PS00211">
    <property type="entry name" value="ABC_TRANSPORTER_1"/>
    <property type="match status" value="1"/>
</dbReference>
<dbReference type="GO" id="GO:0005524">
    <property type="term" value="F:ATP binding"/>
    <property type="evidence" value="ECO:0007669"/>
    <property type="project" value="InterPro"/>
</dbReference>
<proteinExistence type="predicted"/>
<keyword evidence="9" id="KW-0472">Membrane</keyword>
<dbReference type="PROSITE" id="PS50089">
    <property type="entry name" value="ZF_RING_2"/>
    <property type="match status" value="1"/>
</dbReference>
<evidence type="ECO:0000256" key="5">
    <source>
        <dbReference type="ARBA" id="ARBA00022771"/>
    </source>
</evidence>
<evidence type="ECO:0000256" key="1">
    <source>
        <dbReference type="ARBA" id="ARBA00004141"/>
    </source>
</evidence>
<dbReference type="GO" id="GO:0016887">
    <property type="term" value="F:ATP hydrolysis activity"/>
    <property type="evidence" value="ECO:0007669"/>
    <property type="project" value="InterPro"/>
</dbReference>
<evidence type="ECO:0000256" key="9">
    <source>
        <dbReference type="ARBA" id="ARBA00023136"/>
    </source>
</evidence>
<dbReference type="InterPro" id="IPR044235">
    <property type="entry name" value="RNFT1/2"/>
</dbReference>
<evidence type="ECO:0000256" key="6">
    <source>
        <dbReference type="ARBA" id="ARBA00022786"/>
    </source>
</evidence>
<dbReference type="GO" id="GO:1904294">
    <property type="term" value="P:positive regulation of ERAD pathway"/>
    <property type="evidence" value="ECO:0007669"/>
    <property type="project" value="InterPro"/>
</dbReference>
<organism evidence="13 14">
    <name type="scientific">Cuscuta campestris</name>
    <dbReference type="NCBI Taxonomy" id="132261"/>
    <lineage>
        <taxon>Eukaryota</taxon>
        <taxon>Viridiplantae</taxon>
        <taxon>Streptophyta</taxon>
        <taxon>Embryophyta</taxon>
        <taxon>Tracheophyta</taxon>
        <taxon>Spermatophyta</taxon>
        <taxon>Magnoliopsida</taxon>
        <taxon>eudicotyledons</taxon>
        <taxon>Gunneridae</taxon>
        <taxon>Pentapetalae</taxon>
        <taxon>asterids</taxon>
        <taxon>lamiids</taxon>
        <taxon>Solanales</taxon>
        <taxon>Convolvulaceae</taxon>
        <taxon>Cuscuteae</taxon>
        <taxon>Cuscuta</taxon>
        <taxon>Cuscuta subgen. Grammica</taxon>
        <taxon>Cuscuta sect. Cleistogrammica</taxon>
    </lineage>
</organism>
<evidence type="ECO:0000256" key="8">
    <source>
        <dbReference type="ARBA" id="ARBA00022989"/>
    </source>
</evidence>
<evidence type="ECO:0000259" key="11">
    <source>
        <dbReference type="PROSITE" id="PS50089"/>
    </source>
</evidence>
<reference evidence="13 14" key="1">
    <citation type="submission" date="2018-04" db="EMBL/GenBank/DDBJ databases">
        <authorList>
            <person name="Vogel A."/>
        </authorList>
    </citation>
    <scope>NUCLEOTIDE SEQUENCE [LARGE SCALE GENOMIC DNA]</scope>
</reference>
<dbReference type="InterPro" id="IPR013083">
    <property type="entry name" value="Znf_RING/FYVE/PHD"/>
</dbReference>
<gene>
    <name evidence="13" type="ORF">CCAM_LOCUS22273</name>
</gene>
<dbReference type="GO" id="GO:0061630">
    <property type="term" value="F:ubiquitin protein ligase activity"/>
    <property type="evidence" value="ECO:0007669"/>
    <property type="project" value="InterPro"/>
</dbReference>
<dbReference type="Gene3D" id="3.30.40.10">
    <property type="entry name" value="Zinc/RING finger domain, C3HC4 (zinc finger)"/>
    <property type="match status" value="1"/>
</dbReference>
<dbReference type="PANTHER" id="PTHR15860">
    <property type="entry name" value="UNCHARACTERIZED RING FINGER-CONTAINING PROTEIN"/>
    <property type="match status" value="1"/>
</dbReference>
<accession>A0A484LW47</accession>
<dbReference type="Gene3D" id="3.40.50.300">
    <property type="entry name" value="P-loop containing nucleotide triphosphate hydrolases"/>
    <property type="match status" value="1"/>
</dbReference>
<dbReference type="Proteomes" id="UP000595140">
    <property type="component" value="Unassembled WGS sequence"/>
</dbReference>
<dbReference type="InterPro" id="IPR003439">
    <property type="entry name" value="ABC_transporter-like_ATP-bd"/>
</dbReference>
<dbReference type="PANTHER" id="PTHR15860:SF0">
    <property type="entry name" value="LP20373P"/>
    <property type="match status" value="1"/>
</dbReference>
<dbReference type="OrthoDB" id="6500128at2759"/>
<keyword evidence="5 10" id="KW-0863">Zinc-finger</keyword>
<keyword evidence="8" id="KW-1133">Transmembrane helix</keyword>
<dbReference type="AlphaFoldDB" id="A0A484LW47"/>
<dbReference type="CDD" id="cd16532">
    <property type="entry name" value="RING-HC_RNFT1-like"/>
    <property type="match status" value="1"/>
</dbReference>
<protein>
    <recommendedName>
        <fullName evidence="15">RING-type domain-containing protein</fullName>
    </recommendedName>
</protein>
<evidence type="ECO:0000259" key="12">
    <source>
        <dbReference type="PROSITE" id="PS50893"/>
    </source>
</evidence>
<dbReference type="EMBL" id="OOIL02002122">
    <property type="protein sequence ID" value="VFQ80497.1"/>
    <property type="molecule type" value="Genomic_DNA"/>
</dbReference>
<dbReference type="PROSITE" id="PS00518">
    <property type="entry name" value="ZF_RING_1"/>
    <property type="match status" value="1"/>
</dbReference>
<keyword evidence="4" id="KW-0479">Metal-binding</keyword>
<evidence type="ECO:0008006" key="15">
    <source>
        <dbReference type="Google" id="ProtNLM"/>
    </source>
</evidence>
<dbReference type="SMART" id="SM00184">
    <property type="entry name" value="RING"/>
    <property type="match status" value="1"/>
</dbReference>
<dbReference type="Pfam" id="PF13639">
    <property type="entry name" value="zf-RING_2"/>
    <property type="match status" value="1"/>
</dbReference>
<evidence type="ECO:0000256" key="4">
    <source>
        <dbReference type="ARBA" id="ARBA00022723"/>
    </source>
</evidence>
<dbReference type="GO" id="GO:0009536">
    <property type="term" value="C:plastid"/>
    <property type="evidence" value="ECO:0007669"/>
    <property type="project" value="UniProtKB-SubCell"/>
</dbReference>
<dbReference type="InterPro" id="IPR001841">
    <property type="entry name" value="Znf_RING"/>
</dbReference>
<evidence type="ECO:0000313" key="14">
    <source>
        <dbReference type="Proteomes" id="UP000595140"/>
    </source>
</evidence>
<dbReference type="SUPFAM" id="SSF52540">
    <property type="entry name" value="P-loop containing nucleoside triphosphate hydrolases"/>
    <property type="match status" value="1"/>
</dbReference>
<name>A0A484LW47_9ASTE</name>
<dbReference type="PROSITE" id="PS50893">
    <property type="entry name" value="ABC_TRANSPORTER_2"/>
    <property type="match status" value="1"/>
</dbReference>
<dbReference type="InterPro" id="IPR027417">
    <property type="entry name" value="P-loop_NTPase"/>
</dbReference>
<keyword evidence="3" id="KW-0812">Transmembrane</keyword>
<dbReference type="SUPFAM" id="SSF57850">
    <property type="entry name" value="RING/U-box"/>
    <property type="match status" value="1"/>
</dbReference>
<evidence type="ECO:0000256" key="7">
    <source>
        <dbReference type="ARBA" id="ARBA00022833"/>
    </source>
</evidence>
<evidence type="ECO:0000256" key="3">
    <source>
        <dbReference type="ARBA" id="ARBA00022692"/>
    </source>
</evidence>
<evidence type="ECO:0000313" key="13">
    <source>
        <dbReference type="EMBL" id="VFQ80497.1"/>
    </source>
</evidence>
<comment type="subcellular location">
    <subcellularLocation>
        <location evidence="1">Membrane</location>
        <topology evidence="1">Multi-pass membrane protein</topology>
    </subcellularLocation>
    <subcellularLocation>
        <location evidence="2">Plastid</location>
    </subcellularLocation>
</comment>
<feature type="domain" description="ABC transporter" evidence="12">
    <location>
        <begin position="62"/>
        <end position="315"/>
    </location>
</feature>
<evidence type="ECO:0000256" key="2">
    <source>
        <dbReference type="ARBA" id="ARBA00004474"/>
    </source>
</evidence>
<feature type="domain" description="RING-type" evidence="11">
    <location>
        <begin position="339"/>
        <end position="377"/>
    </location>
</feature>
<keyword evidence="14" id="KW-1185">Reference proteome</keyword>
<dbReference type="GO" id="GO:0016020">
    <property type="term" value="C:membrane"/>
    <property type="evidence" value="ECO:0007669"/>
    <property type="project" value="UniProtKB-SubCell"/>
</dbReference>
<sequence>MAIATPELYYSRLSTSYSRQSSASIIAPQRRRFLRIKSALGVESPPPSAAADRDDGCPKLLLEVKGLSAVISKSRQPVLKGVNLTVHEGEVHALMGQNGSGKSTFAKVLVGHPDYEITDGSVTFKGENLLEMDPEERSQAGIFMSFQSPVEIPGVSNIDFLNMAYNAKQKKLGLAELGPIEFYGYISSKLELVNMKTDFLNRNVNEGFSGGEKKRNEILQLAVLPMSCIFFFQSEWLCCTTFRIFSSSPNLSWSQKIEYTLLLYRALLPTPVWYRFFLNKEYGSLFSSLTTGLYLTFKLTTIVEKVQSFFTALKALSKKDVHYGAYATPEQVNASGDMCAICQEKMQAPILLRCNHIFCEDCVSEWFERERTCPLCRALVRATDLQSFGDGSTSLFFQLF</sequence>
<evidence type="ECO:0000256" key="10">
    <source>
        <dbReference type="PROSITE-ProRule" id="PRU00175"/>
    </source>
</evidence>
<dbReference type="InterPro" id="IPR017871">
    <property type="entry name" value="ABC_transporter-like_CS"/>
</dbReference>